<evidence type="ECO:0000256" key="1">
    <source>
        <dbReference type="ARBA" id="ARBA00023268"/>
    </source>
</evidence>
<keyword evidence="3" id="KW-0695">RNA-directed DNA polymerase</keyword>
<gene>
    <name evidence="3" type="ORF">Tco_0991764</name>
</gene>
<dbReference type="GO" id="GO:0003964">
    <property type="term" value="F:RNA-directed DNA polymerase activity"/>
    <property type="evidence" value="ECO:0007669"/>
    <property type="project" value="UniProtKB-KW"/>
</dbReference>
<reference evidence="3" key="1">
    <citation type="journal article" date="2022" name="Int. J. Mol. Sci.">
        <title>Draft Genome of Tanacetum Coccineum: Genomic Comparison of Closely Related Tanacetum-Family Plants.</title>
        <authorList>
            <person name="Yamashiro T."/>
            <person name="Shiraishi A."/>
            <person name="Nakayama K."/>
            <person name="Satake H."/>
        </authorList>
    </citation>
    <scope>NUCLEOTIDE SEQUENCE</scope>
</reference>
<evidence type="ECO:0000313" key="4">
    <source>
        <dbReference type="Proteomes" id="UP001151760"/>
    </source>
</evidence>
<dbReference type="Gene3D" id="3.10.10.10">
    <property type="entry name" value="HIV Type 1 Reverse Transcriptase, subunit A, domain 1"/>
    <property type="match status" value="2"/>
</dbReference>
<dbReference type="SUPFAM" id="SSF53098">
    <property type="entry name" value="Ribonuclease H-like"/>
    <property type="match status" value="1"/>
</dbReference>
<accession>A0ABQ5F0G8</accession>
<dbReference type="InterPro" id="IPR001584">
    <property type="entry name" value="Integrase_cat-core"/>
</dbReference>
<dbReference type="Gene3D" id="3.30.420.10">
    <property type="entry name" value="Ribonuclease H-like superfamily/Ribonuclease H"/>
    <property type="match status" value="1"/>
</dbReference>
<evidence type="ECO:0000259" key="2">
    <source>
        <dbReference type="PROSITE" id="PS50994"/>
    </source>
</evidence>
<evidence type="ECO:0000313" key="3">
    <source>
        <dbReference type="EMBL" id="GJT56710.1"/>
    </source>
</evidence>
<name>A0ABQ5F0G8_9ASTR</name>
<dbReference type="InterPro" id="IPR036397">
    <property type="entry name" value="RNaseH_sf"/>
</dbReference>
<dbReference type="CDD" id="cd01647">
    <property type="entry name" value="RT_LTR"/>
    <property type="match status" value="2"/>
</dbReference>
<dbReference type="InterPro" id="IPR000477">
    <property type="entry name" value="RT_dom"/>
</dbReference>
<dbReference type="EMBL" id="BQNB010016870">
    <property type="protein sequence ID" value="GJT56710.1"/>
    <property type="molecule type" value="Genomic_DNA"/>
</dbReference>
<dbReference type="InterPro" id="IPR012337">
    <property type="entry name" value="RNaseH-like_sf"/>
</dbReference>
<dbReference type="Pfam" id="PF17919">
    <property type="entry name" value="RT_RNaseH_2"/>
    <property type="match status" value="2"/>
</dbReference>
<dbReference type="PANTHER" id="PTHR37984:SF5">
    <property type="entry name" value="PROTEIN NYNRIN-LIKE"/>
    <property type="match status" value="1"/>
</dbReference>
<organism evidence="3 4">
    <name type="scientific">Tanacetum coccineum</name>
    <dbReference type="NCBI Taxonomy" id="301880"/>
    <lineage>
        <taxon>Eukaryota</taxon>
        <taxon>Viridiplantae</taxon>
        <taxon>Streptophyta</taxon>
        <taxon>Embryophyta</taxon>
        <taxon>Tracheophyta</taxon>
        <taxon>Spermatophyta</taxon>
        <taxon>Magnoliopsida</taxon>
        <taxon>eudicotyledons</taxon>
        <taxon>Gunneridae</taxon>
        <taxon>Pentapetalae</taxon>
        <taxon>asterids</taxon>
        <taxon>campanulids</taxon>
        <taxon>Asterales</taxon>
        <taxon>Asteraceae</taxon>
        <taxon>Asteroideae</taxon>
        <taxon>Anthemideae</taxon>
        <taxon>Anthemidinae</taxon>
        <taxon>Tanacetum</taxon>
    </lineage>
</organism>
<dbReference type="Proteomes" id="UP001151760">
    <property type="component" value="Unassembled WGS sequence"/>
</dbReference>
<comment type="caution">
    <text evidence="3">The sequence shown here is derived from an EMBL/GenBank/DDBJ whole genome shotgun (WGS) entry which is preliminary data.</text>
</comment>
<keyword evidence="3" id="KW-0808">Transferase</keyword>
<protein>
    <submittedName>
        <fullName evidence="3">Reverse transcriptase domain-containing protein</fullName>
    </submittedName>
</protein>
<dbReference type="InterPro" id="IPR043128">
    <property type="entry name" value="Rev_trsase/Diguanyl_cyclase"/>
</dbReference>
<feature type="domain" description="Integrase catalytic" evidence="2">
    <location>
        <begin position="1096"/>
        <end position="1262"/>
    </location>
</feature>
<dbReference type="InterPro" id="IPR050951">
    <property type="entry name" value="Retrovirus_Pol_polyprotein"/>
</dbReference>
<dbReference type="PANTHER" id="PTHR37984">
    <property type="entry name" value="PROTEIN CBG26694"/>
    <property type="match status" value="1"/>
</dbReference>
<dbReference type="InterPro" id="IPR043502">
    <property type="entry name" value="DNA/RNA_pol_sf"/>
</dbReference>
<sequence length="1291" mass="145016">MKRQNTGLAYTVGSGEKKPYEGSKPLCAKCNYHHDGPCAPKCHKCNKVCHFAHDCRSMANANNANNQKGTGSGQKPTYYECGVQGNFKRECPKVKNNNSRGNPTGNVNAPAKLYAVGPAGTNPNSNKTDVQDFPDVFPEDLPGLPLTRQVEFQIDLIPGAAPVARAPYRLVPSEMKELSEELKELSDKGFIRPSSSPWGALVLFVKKKDGSFRMCIDYRELNKLTVKNRYLLLRIDDLFDQLQGSSVYSKIDLRSGIHVDPAKIESIKDWASPKTPIEIRQFLGLAGYYQRFIKGFSKIAKSMTKLTQKGVKFDWGDKQEAAFQLIKQKLCSAPILALPEGSKDFIVYCDASIKGLGAMLMQREKTEARKPKNIKNEDVGGMLIENSKDPKKLRWQSLMILRKFLIIRVVEEYYDMNLSFLTKYILFCFDVECLTFRLEYEYVSMNVTVLDEVLSWIVLEVLFDVACIAGFPTEVSIVPVDPLVASEVGAVSITSLAGVLDLVDYSSFSDSDPSKDSLPLAPVLPLVLPFLCFNDSEVDSESKPGEQRPERHESLVVHDTIVLRWRDRVSSRPSSTCQVHLQIHRQTHHQFVLQGAMHQAFSHWRSAPLSTPYPSTTSESSLDSSSKRLLDSSSLSAGLSRKRCKSSNTLVPSSTPVLRLIAPTHDDLLPPQAVADLGIGDGVDTEDGIGMGVKIAASDIREDEEEFEAEASVGGTMEIAVDPLVTGGISEFTRGDVLDLKGTLYDIVHYMSEKETEVKSKEKRLEDVPIVRRFLKVFPENLPRLPPVRQVEFQIDLVRGAAPVARALYRLAPPGSSPWGAPVLFLKKKDGSFRMCIDYCELNKLTVKNQYLLPRIDDLFDQLQGSSVYSKIDLRSGYHQLRDHDEDIPKTVFRTIDDILIYSRNKVEHEGHLKQIMELLKKEELYANGGIHVDLAKIESIRDWALPKTPTDIRQFLGLAGYCQRFIEGFSKISKLMTKLTMKSMKFDWCEKEEGAFQTLKQKSCSALILALPEGSENFVVYCDASHKGLGVVRKEENYGTEDLCGMIKKLEPHADGTLCLNGRSWIPNLAEIATYVSKCLTCAKVKAEYQKPSGLLVQPVILVWKWENITMDFVTKLPKTSTGQDTIWVIIDRLTKSAHFLPMKENDLMEKLTRQYLREVVSKHGVPVLINSDQDDRFTSQFWQSLNKALGTQLDMSKAYHPQTNSQSERTIQTLKDMLRACVIDFGKGWDRHLPLVEFSYNNSYHTSIKAAPFEALYGRKCRSPICWAEVGDAQLTGPEIVHETTKKIF</sequence>
<keyword evidence="4" id="KW-1185">Reference proteome</keyword>
<proteinExistence type="predicted"/>
<dbReference type="PROSITE" id="PS50994">
    <property type="entry name" value="INTEGRASE"/>
    <property type="match status" value="1"/>
</dbReference>
<reference evidence="3" key="2">
    <citation type="submission" date="2022-01" db="EMBL/GenBank/DDBJ databases">
        <authorList>
            <person name="Yamashiro T."/>
            <person name="Shiraishi A."/>
            <person name="Satake H."/>
            <person name="Nakayama K."/>
        </authorList>
    </citation>
    <scope>NUCLEOTIDE SEQUENCE</scope>
</reference>
<keyword evidence="1" id="KW-0511">Multifunctional enzyme</keyword>
<dbReference type="InterPro" id="IPR041577">
    <property type="entry name" value="RT_RNaseH_2"/>
</dbReference>
<keyword evidence="3" id="KW-0548">Nucleotidyltransferase</keyword>
<dbReference type="SUPFAM" id="SSF56672">
    <property type="entry name" value="DNA/RNA polymerases"/>
    <property type="match status" value="2"/>
</dbReference>
<dbReference type="Gene3D" id="3.30.70.270">
    <property type="match status" value="3"/>
</dbReference>
<dbReference type="Pfam" id="PF00078">
    <property type="entry name" value="RVT_1"/>
    <property type="match status" value="1"/>
</dbReference>